<organism evidence="1 2">
    <name type="scientific">Weissella fermenti</name>
    <dbReference type="NCBI Taxonomy" id="2987699"/>
    <lineage>
        <taxon>Bacteria</taxon>
        <taxon>Bacillati</taxon>
        <taxon>Bacillota</taxon>
        <taxon>Bacilli</taxon>
        <taxon>Lactobacillales</taxon>
        <taxon>Lactobacillaceae</taxon>
        <taxon>Weissella</taxon>
    </lineage>
</organism>
<dbReference type="Proteomes" id="UP001146336">
    <property type="component" value="Unassembled WGS sequence"/>
</dbReference>
<gene>
    <name evidence="1" type="ORF">OIT47_004765</name>
</gene>
<evidence type="ECO:0000313" key="2">
    <source>
        <dbReference type="Proteomes" id="UP001146336"/>
    </source>
</evidence>
<name>A0ABT6D3Q0_9LACO</name>
<keyword evidence="2" id="KW-1185">Reference proteome</keyword>
<proteinExistence type="predicted"/>
<sequence>MMAENDLNPIDLRSFINKDRRYERAEALIKGTWEELLLSQPWGMTTINMADVQFAEALLQANLVQPVKQKFETLSDVQQFIQANSVRLTPDVIASLKGRFDM</sequence>
<reference evidence="1" key="1">
    <citation type="submission" date="2023-03" db="EMBL/GenBank/DDBJ databases">
        <title>Comparative genomics of Weissella fermenti BK2, and weissella type species.</title>
        <authorList>
            <person name="Lee J.K."/>
            <person name="Baek J.H."/>
            <person name="Kim J.M."/>
            <person name="Choi D.G."/>
            <person name="Jeon C.O."/>
        </authorList>
    </citation>
    <scope>NUCLEOTIDE SEQUENCE</scope>
    <source>
        <strain evidence="1">BK2</strain>
    </source>
</reference>
<dbReference type="EMBL" id="JAOZFC020000001">
    <property type="protein sequence ID" value="MDF9299599.1"/>
    <property type="molecule type" value="Genomic_DNA"/>
</dbReference>
<comment type="caution">
    <text evidence="1">The sequence shown here is derived from an EMBL/GenBank/DDBJ whole genome shotgun (WGS) entry which is preliminary data.</text>
</comment>
<evidence type="ECO:0000313" key="1">
    <source>
        <dbReference type="EMBL" id="MDF9299599.1"/>
    </source>
</evidence>
<dbReference type="RefSeq" id="WP_199404625.1">
    <property type="nucleotide sequence ID" value="NZ_JAOZFC020000001.1"/>
</dbReference>
<protein>
    <submittedName>
        <fullName evidence="1">Uncharacterized protein</fullName>
    </submittedName>
</protein>
<accession>A0ABT6D3Q0</accession>